<evidence type="ECO:0000313" key="1">
    <source>
        <dbReference type="EMBL" id="ORE04532.1"/>
    </source>
</evidence>
<reference evidence="1" key="1">
    <citation type="journal article" date="2016" name="Proc. Natl. Acad. Sci. U.S.A.">
        <title>Lipid metabolic changes in an early divergent fungus govern the establishment of a mutualistic symbiosis with endobacteria.</title>
        <authorList>
            <person name="Lastovetsky O.A."/>
            <person name="Gaspar M.L."/>
            <person name="Mondo S.J."/>
            <person name="LaButti K.M."/>
            <person name="Sandor L."/>
            <person name="Grigoriev I.V."/>
            <person name="Henry S.A."/>
            <person name="Pawlowska T.E."/>
        </authorList>
    </citation>
    <scope>NUCLEOTIDE SEQUENCE [LARGE SCALE GENOMIC DNA]</scope>
    <source>
        <strain evidence="1">ATCC 52814</strain>
    </source>
</reference>
<dbReference type="AlphaFoldDB" id="A0A1X0QXQ5"/>
<dbReference type="VEuPathDB" id="FungiDB:BCV72DRAFT_312636"/>
<organism evidence="1">
    <name type="scientific">Rhizopus microsporus var. microsporus</name>
    <dbReference type="NCBI Taxonomy" id="86635"/>
    <lineage>
        <taxon>Eukaryota</taxon>
        <taxon>Fungi</taxon>
        <taxon>Fungi incertae sedis</taxon>
        <taxon>Mucoromycota</taxon>
        <taxon>Mucoromycotina</taxon>
        <taxon>Mucoromycetes</taxon>
        <taxon>Mucorales</taxon>
        <taxon>Mucorineae</taxon>
        <taxon>Rhizopodaceae</taxon>
        <taxon>Rhizopus</taxon>
    </lineage>
</organism>
<dbReference type="OrthoDB" id="2379842at2759"/>
<accession>A0A1X0QXQ5</accession>
<dbReference type="EMBL" id="KV921968">
    <property type="protein sequence ID" value="ORE04532.1"/>
    <property type="molecule type" value="Genomic_DNA"/>
</dbReference>
<proteinExistence type="predicted"/>
<protein>
    <submittedName>
        <fullName evidence="1">Uncharacterized protein</fullName>
    </submittedName>
</protein>
<name>A0A1X0QXQ5_RHIZD</name>
<sequence>MVCVYSPDKAENCGFRTISMVTFSDQNRWQEVKALMMKTYNKYKDTLYANRVDDGGSFEKGLSCNLSLCPVDYWFNTIDHPQIAADAFGRAIVAFSKTSVDDTPHIQSSLFVPFVTNPMNMAAISIFLCHSHFYLIQAATTKTGRQTKLPLPLINPYHKAAIKKFAAIYPIDFSITY</sequence>
<dbReference type="Proteomes" id="UP000242414">
    <property type="component" value="Unassembled WGS sequence"/>
</dbReference>
<dbReference type="CDD" id="cd22744">
    <property type="entry name" value="OTU"/>
    <property type="match status" value="1"/>
</dbReference>
<gene>
    <name evidence="1" type="ORF">BCV72DRAFT_312636</name>
</gene>